<evidence type="ECO:0000259" key="4">
    <source>
        <dbReference type="PROSITE" id="PS51118"/>
    </source>
</evidence>
<evidence type="ECO:0000313" key="5">
    <source>
        <dbReference type="EMBL" id="PRX05979.1"/>
    </source>
</evidence>
<keyword evidence="2" id="KW-0238">DNA-binding</keyword>
<name>A0A2T0JET5_9ACTN</name>
<protein>
    <submittedName>
        <fullName evidence="5">HxlR family transcriptional regulator</fullName>
    </submittedName>
</protein>
<dbReference type="SUPFAM" id="SSF46785">
    <property type="entry name" value="Winged helix' DNA-binding domain"/>
    <property type="match status" value="1"/>
</dbReference>
<dbReference type="Pfam" id="PF01638">
    <property type="entry name" value="HxlR"/>
    <property type="match status" value="1"/>
</dbReference>
<dbReference type="InterPro" id="IPR036390">
    <property type="entry name" value="WH_DNA-bd_sf"/>
</dbReference>
<evidence type="ECO:0000256" key="3">
    <source>
        <dbReference type="ARBA" id="ARBA00023163"/>
    </source>
</evidence>
<dbReference type="PANTHER" id="PTHR33204">
    <property type="entry name" value="TRANSCRIPTIONAL REGULATOR, MARR FAMILY"/>
    <property type="match status" value="1"/>
</dbReference>
<dbReference type="OrthoDB" id="3293788at2"/>
<keyword evidence="3" id="KW-0804">Transcription</keyword>
<dbReference type="EMBL" id="PVMZ01000044">
    <property type="protein sequence ID" value="PRX05979.1"/>
    <property type="molecule type" value="Genomic_DNA"/>
</dbReference>
<organism evidence="5 6">
    <name type="scientific">Actinoplanes italicus</name>
    <dbReference type="NCBI Taxonomy" id="113567"/>
    <lineage>
        <taxon>Bacteria</taxon>
        <taxon>Bacillati</taxon>
        <taxon>Actinomycetota</taxon>
        <taxon>Actinomycetes</taxon>
        <taxon>Micromonosporales</taxon>
        <taxon>Micromonosporaceae</taxon>
        <taxon>Actinoplanes</taxon>
    </lineage>
</organism>
<evidence type="ECO:0000256" key="1">
    <source>
        <dbReference type="ARBA" id="ARBA00023015"/>
    </source>
</evidence>
<dbReference type="GO" id="GO:0003677">
    <property type="term" value="F:DNA binding"/>
    <property type="evidence" value="ECO:0007669"/>
    <property type="project" value="UniProtKB-KW"/>
</dbReference>
<accession>A0A2T0JET5</accession>
<dbReference type="Gene3D" id="1.10.10.10">
    <property type="entry name" value="Winged helix-like DNA-binding domain superfamily/Winged helix DNA-binding domain"/>
    <property type="match status" value="1"/>
</dbReference>
<keyword evidence="6" id="KW-1185">Reference proteome</keyword>
<comment type="caution">
    <text evidence="5">The sequence shown here is derived from an EMBL/GenBank/DDBJ whole genome shotgun (WGS) entry which is preliminary data.</text>
</comment>
<dbReference type="RefSeq" id="WP_106331036.1">
    <property type="nucleotide sequence ID" value="NZ_BOMO01000187.1"/>
</dbReference>
<gene>
    <name evidence="5" type="ORF">CLV67_1443</name>
</gene>
<keyword evidence="1" id="KW-0805">Transcription regulation</keyword>
<dbReference type="Proteomes" id="UP000239415">
    <property type="component" value="Unassembled WGS sequence"/>
</dbReference>
<dbReference type="PANTHER" id="PTHR33204:SF37">
    <property type="entry name" value="HTH-TYPE TRANSCRIPTIONAL REGULATOR YODB"/>
    <property type="match status" value="1"/>
</dbReference>
<dbReference type="InterPro" id="IPR036388">
    <property type="entry name" value="WH-like_DNA-bd_sf"/>
</dbReference>
<dbReference type="PROSITE" id="PS51118">
    <property type="entry name" value="HTH_HXLR"/>
    <property type="match status" value="1"/>
</dbReference>
<proteinExistence type="predicted"/>
<evidence type="ECO:0000313" key="6">
    <source>
        <dbReference type="Proteomes" id="UP000239415"/>
    </source>
</evidence>
<reference evidence="5 6" key="1">
    <citation type="submission" date="2018-03" db="EMBL/GenBank/DDBJ databases">
        <title>Genomic Encyclopedia of Archaeal and Bacterial Type Strains, Phase II (KMG-II): from individual species to whole genera.</title>
        <authorList>
            <person name="Goeker M."/>
        </authorList>
    </citation>
    <scope>NUCLEOTIDE SEQUENCE [LARGE SCALE GENOMIC DNA]</scope>
    <source>
        <strain evidence="5 6">DSM 43146</strain>
    </source>
</reference>
<evidence type="ECO:0000256" key="2">
    <source>
        <dbReference type="ARBA" id="ARBA00023125"/>
    </source>
</evidence>
<feature type="domain" description="HTH hxlR-type" evidence="4">
    <location>
        <begin position="7"/>
        <end position="106"/>
    </location>
</feature>
<dbReference type="AlphaFoldDB" id="A0A2T0JET5"/>
<sequence length="112" mass="12312">MEFVADCRLRMATDLFTHVWDPVVLAALTAGPQRRRALRVNIGGISDKSLTEALERLVGSGLVHRRSYAEAPPRVDYALTALGRTFADGPMRALADWVVQHGDDLIEAEEAP</sequence>
<dbReference type="InterPro" id="IPR002577">
    <property type="entry name" value="HTH_HxlR"/>
</dbReference>